<keyword evidence="5" id="KW-1185">Reference proteome</keyword>
<evidence type="ECO:0000313" key="5">
    <source>
        <dbReference type="Proteomes" id="UP001214250"/>
    </source>
</evidence>
<proteinExistence type="predicted"/>
<accession>A0ABY7VN99</accession>
<feature type="chain" id="PRO_5047194938" evidence="1">
    <location>
        <begin position="19"/>
        <end position="381"/>
    </location>
</feature>
<dbReference type="Gene3D" id="3.40.50.1110">
    <property type="entry name" value="SGNH hydrolase"/>
    <property type="match status" value="1"/>
</dbReference>
<dbReference type="Pfam" id="PF14606">
    <property type="entry name" value="Lipase_GDSL_3"/>
    <property type="match status" value="1"/>
</dbReference>
<evidence type="ECO:0000259" key="2">
    <source>
        <dbReference type="Pfam" id="PF14606"/>
    </source>
</evidence>
<gene>
    <name evidence="4" type="ORF">PQO03_05655</name>
</gene>
<dbReference type="EMBL" id="CP117811">
    <property type="protein sequence ID" value="WDE95206.1"/>
    <property type="molecule type" value="Genomic_DNA"/>
</dbReference>
<dbReference type="InterPro" id="IPR036514">
    <property type="entry name" value="SGNH_hydro_sf"/>
</dbReference>
<organism evidence="4 5">
    <name type="scientific">Lentisphaera profundi</name>
    <dbReference type="NCBI Taxonomy" id="1658616"/>
    <lineage>
        <taxon>Bacteria</taxon>
        <taxon>Pseudomonadati</taxon>
        <taxon>Lentisphaerota</taxon>
        <taxon>Lentisphaeria</taxon>
        <taxon>Lentisphaerales</taxon>
        <taxon>Lentisphaeraceae</taxon>
        <taxon>Lentisphaera</taxon>
    </lineage>
</organism>
<reference evidence="4 5" key="1">
    <citation type="submission" date="2023-02" db="EMBL/GenBank/DDBJ databases">
        <title>Genome sequence of Lentisphaera profundi SAORIC-696.</title>
        <authorList>
            <person name="Kim e."/>
            <person name="Cho J.-C."/>
            <person name="Choi A."/>
            <person name="Kang I."/>
        </authorList>
    </citation>
    <scope>NUCLEOTIDE SEQUENCE [LARGE SCALE GENOMIC DNA]</scope>
    <source>
        <strain evidence="4 5">SAORIC-696</strain>
    </source>
</reference>
<name>A0ABY7VN99_9BACT</name>
<evidence type="ECO:0000313" key="4">
    <source>
        <dbReference type="EMBL" id="WDE95206.1"/>
    </source>
</evidence>
<feature type="domain" description="SGNH hydrolase-type esterase" evidence="2">
    <location>
        <begin position="197"/>
        <end position="374"/>
    </location>
</feature>
<dbReference type="Proteomes" id="UP001214250">
    <property type="component" value="Chromosome 1"/>
</dbReference>
<dbReference type="InterPro" id="IPR032740">
    <property type="entry name" value="GxDLY"/>
</dbReference>
<keyword evidence="1" id="KW-0732">Signal</keyword>
<dbReference type="Pfam" id="PF14607">
    <property type="entry name" value="GxDLY"/>
    <property type="match status" value="1"/>
</dbReference>
<dbReference type="RefSeq" id="WP_274148555.1">
    <property type="nucleotide sequence ID" value="NZ_CP117811.1"/>
</dbReference>
<feature type="signal peptide" evidence="1">
    <location>
        <begin position="1"/>
        <end position="18"/>
    </location>
</feature>
<sequence length="381" mass="42637">MRIILLSLILIYSSASYAKDTLDITKIDRNMTVKKVDLSGIKWYSPKAEPFRLLGFKWIAQDGLYRRLPLKSTVTIPAKVNLLANHSAGGQIHFKSNSKRLMIRVKLSQGRPMYHMTQVAKCGFDLYTGSGLNKVFETSAKFDYNATEYVASLYYNKSREMMEYTLNFPLYNGVESVEIGLDDKAQVSEASALSSKQTVVIYGTSITHGGCASRPGMAYPNILSRKLDCEVINLGFSGSGKGEPEIAHLMTAIPNKSLVILDFECNTHEQLRVLLKPFIQTFRSKEAQTPLLILSRIALARDKNPDAFKKRLSLRAFQQDLVNEFKLAGDENIYFIDGGTLLDPRWASEATVDGTHPTDLGFLMMAESLEPTIRKIIGLKK</sequence>
<feature type="domain" description="SGNH hydrolase-type esterase N-terminal" evidence="3">
    <location>
        <begin position="41"/>
        <end position="186"/>
    </location>
</feature>
<protein>
    <submittedName>
        <fullName evidence="4">SGNH/GDSL hydrolase family protein</fullName>
    </submittedName>
</protein>
<evidence type="ECO:0000259" key="3">
    <source>
        <dbReference type="Pfam" id="PF14607"/>
    </source>
</evidence>
<dbReference type="GO" id="GO:0016787">
    <property type="term" value="F:hydrolase activity"/>
    <property type="evidence" value="ECO:0007669"/>
    <property type="project" value="UniProtKB-KW"/>
</dbReference>
<dbReference type="SUPFAM" id="SSF52266">
    <property type="entry name" value="SGNH hydrolase"/>
    <property type="match status" value="1"/>
</dbReference>
<dbReference type="InterPro" id="IPR013830">
    <property type="entry name" value="SGNH_hydro"/>
</dbReference>
<dbReference type="Gene3D" id="2.60.120.260">
    <property type="entry name" value="Galactose-binding domain-like"/>
    <property type="match status" value="1"/>
</dbReference>
<evidence type="ECO:0000256" key="1">
    <source>
        <dbReference type="SAM" id="SignalP"/>
    </source>
</evidence>
<keyword evidence="4" id="KW-0378">Hydrolase</keyword>